<protein>
    <submittedName>
        <fullName evidence="1">Uncharacterized protein</fullName>
    </submittedName>
</protein>
<dbReference type="AlphaFoldDB" id="A0A9Q3INJ5"/>
<dbReference type="Proteomes" id="UP000765509">
    <property type="component" value="Unassembled WGS sequence"/>
</dbReference>
<gene>
    <name evidence="1" type="ORF">O181_086833</name>
</gene>
<organism evidence="1 2">
    <name type="scientific">Austropuccinia psidii MF-1</name>
    <dbReference type="NCBI Taxonomy" id="1389203"/>
    <lineage>
        <taxon>Eukaryota</taxon>
        <taxon>Fungi</taxon>
        <taxon>Dikarya</taxon>
        <taxon>Basidiomycota</taxon>
        <taxon>Pucciniomycotina</taxon>
        <taxon>Pucciniomycetes</taxon>
        <taxon>Pucciniales</taxon>
        <taxon>Sphaerophragmiaceae</taxon>
        <taxon>Austropuccinia</taxon>
    </lineage>
</organism>
<evidence type="ECO:0000313" key="1">
    <source>
        <dbReference type="EMBL" id="MBW0547118.1"/>
    </source>
</evidence>
<proteinExistence type="predicted"/>
<accession>A0A9Q3INJ5</accession>
<keyword evidence="2" id="KW-1185">Reference proteome</keyword>
<comment type="caution">
    <text evidence="1">The sequence shown here is derived from an EMBL/GenBank/DDBJ whole genome shotgun (WGS) entry which is preliminary data.</text>
</comment>
<name>A0A9Q3INJ5_9BASI</name>
<sequence>MKVIGEYESIITYLRRYEYIEGEVNHKQEPLDSLSLEVKGFIYKEMIKDKGMVQSRDGGYIIPKLKVLKEYIEQDLKAKVLIQGKEFSKQDFKEKVRFEEDTLGEVLQKAKELSKKINTPSEAQPQKEMYKYKEPLKKYQISLKE</sequence>
<reference evidence="1" key="1">
    <citation type="submission" date="2021-03" db="EMBL/GenBank/DDBJ databases">
        <title>Draft genome sequence of rust myrtle Austropuccinia psidii MF-1, a brazilian biotype.</title>
        <authorList>
            <person name="Quecine M.C."/>
            <person name="Pachon D.M.R."/>
            <person name="Bonatelli M.L."/>
            <person name="Correr F.H."/>
            <person name="Franceschini L.M."/>
            <person name="Leite T.F."/>
            <person name="Margarido G.R.A."/>
            <person name="Almeida C.A."/>
            <person name="Ferrarezi J.A."/>
            <person name="Labate C.A."/>
        </authorList>
    </citation>
    <scope>NUCLEOTIDE SEQUENCE</scope>
    <source>
        <strain evidence="1">MF-1</strain>
    </source>
</reference>
<dbReference type="EMBL" id="AVOT02052176">
    <property type="protein sequence ID" value="MBW0547118.1"/>
    <property type="molecule type" value="Genomic_DNA"/>
</dbReference>
<evidence type="ECO:0000313" key="2">
    <source>
        <dbReference type="Proteomes" id="UP000765509"/>
    </source>
</evidence>